<evidence type="ECO:0000313" key="3">
    <source>
        <dbReference type="EMBL" id="MBE0978580.1"/>
    </source>
</evidence>
<feature type="transmembrane region" description="Helical" evidence="2">
    <location>
        <begin position="96"/>
        <end position="116"/>
    </location>
</feature>
<feature type="coiled-coil region" evidence="1">
    <location>
        <begin position="122"/>
        <end position="177"/>
    </location>
</feature>
<gene>
    <name evidence="3" type="ORF">IH772_14950</name>
</gene>
<organism evidence="3 4">
    <name type="scientific">Escherichia coli</name>
    <dbReference type="NCBI Taxonomy" id="562"/>
    <lineage>
        <taxon>Bacteria</taxon>
        <taxon>Pseudomonadati</taxon>
        <taxon>Pseudomonadota</taxon>
        <taxon>Gammaproteobacteria</taxon>
        <taxon>Enterobacterales</taxon>
        <taxon>Enterobacteriaceae</taxon>
        <taxon>Escherichia</taxon>
    </lineage>
</organism>
<sequence length="244" mass="28061">MSADSSIEKENSSTQNLLEDAVKDKLFNKVFAYIFISFLISNWRDIFILLKSKDDVMYTLSIVFVGEKIPLLGNLFLPSFVAHFVLPFIYGVVASILAPLLTLLISLVTSTLYAKLRKIDEIANKKEQIRTINSDIKKAIKKQRDVKKYIEQEEEELESLEKRLKEIREQIECVDSDIIHIIKLYREKGESLNSVDDFYEFFTAVKNSSFRSGDTNDRETLEELLSKLSDSLEKIKCDANKKVG</sequence>
<keyword evidence="2" id="KW-0812">Transmembrane</keyword>
<protein>
    <submittedName>
        <fullName evidence="3">Uncharacterized protein</fullName>
    </submittedName>
</protein>
<name>A0AAP1R723_ECOLX</name>
<proteinExistence type="predicted"/>
<dbReference type="RefSeq" id="WP_064767216.1">
    <property type="nucleotide sequence ID" value="NZ_CAJZPO010000025.1"/>
</dbReference>
<feature type="transmembrane region" description="Helical" evidence="2">
    <location>
        <begin position="30"/>
        <end position="50"/>
    </location>
</feature>
<comment type="caution">
    <text evidence="3">The sequence shown here is derived from an EMBL/GenBank/DDBJ whole genome shotgun (WGS) entry which is preliminary data.</text>
</comment>
<dbReference type="AlphaFoldDB" id="A0AAP1R723"/>
<dbReference type="Proteomes" id="UP000640866">
    <property type="component" value="Unassembled WGS sequence"/>
</dbReference>
<keyword evidence="2" id="KW-1133">Transmembrane helix</keyword>
<evidence type="ECO:0000256" key="2">
    <source>
        <dbReference type="SAM" id="Phobius"/>
    </source>
</evidence>
<dbReference type="EMBL" id="JACZOI010000035">
    <property type="protein sequence ID" value="MBE0978580.1"/>
    <property type="molecule type" value="Genomic_DNA"/>
</dbReference>
<reference evidence="3" key="1">
    <citation type="submission" date="2020-09" db="EMBL/GenBank/DDBJ databases">
        <title>Emerging polyconal dissemination of OXA-244-producing E. coli in France.</title>
        <authorList>
            <person name="Emeraud C."/>
            <person name="Girlich D."/>
            <person name="Bonnin R.A."/>
            <person name="Jousset A.B."/>
            <person name="Naas T."/>
            <person name="Dortet L."/>
        </authorList>
    </citation>
    <scope>NUCLEOTIDE SEQUENCE</scope>
    <source>
        <strain evidence="3">225E3</strain>
    </source>
</reference>
<evidence type="ECO:0000313" key="4">
    <source>
        <dbReference type="Proteomes" id="UP000640866"/>
    </source>
</evidence>
<accession>A0AAP1R723</accession>
<keyword evidence="1" id="KW-0175">Coiled coil</keyword>
<evidence type="ECO:0000256" key="1">
    <source>
        <dbReference type="SAM" id="Coils"/>
    </source>
</evidence>
<keyword evidence="2" id="KW-0472">Membrane</keyword>